<feature type="region of interest" description="Disordered" evidence="1">
    <location>
        <begin position="1"/>
        <end position="70"/>
    </location>
</feature>
<reference evidence="2" key="1">
    <citation type="submission" date="2025-05" db="UniProtKB">
        <authorList>
            <consortium name="RefSeq"/>
        </authorList>
    </citation>
    <scope>NUCLEOTIDE SEQUENCE [LARGE SCALE GENOMIC DNA]</scope>
</reference>
<dbReference type="RefSeq" id="XP_048133863.1">
    <property type="nucleotide sequence ID" value="XM_048277906.1"/>
</dbReference>
<organism evidence="2 3">
    <name type="scientific">Rhodamnia argentea</name>
    <dbReference type="NCBI Taxonomy" id="178133"/>
    <lineage>
        <taxon>Eukaryota</taxon>
        <taxon>Viridiplantae</taxon>
        <taxon>Streptophyta</taxon>
        <taxon>Embryophyta</taxon>
        <taxon>Tracheophyta</taxon>
        <taxon>Spermatophyta</taxon>
        <taxon>Magnoliopsida</taxon>
        <taxon>eudicotyledons</taxon>
        <taxon>Gunneridae</taxon>
        <taxon>Pentapetalae</taxon>
        <taxon>rosids</taxon>
        <taxon>malvids</taxon>
        <taxon>Myrtales</taxon>
        <taxon>Myrtaceae</taxon>
        <taxon>Myrtoideae</taxon>
        <taxon>Myrteae</taxon>
        <taxon>Australasian group</taxon>
        <taxon>Rhodamnia</taxon>
    </lineage>
</organism>
<name>A0ABM3HB99_9MYRT</name>
<dbReference type="GeneID" id="125314784"/>
<proteinExistence type="predicted"/>
<accession>A0ABM3HB99</accession>
<feature type="compositionally biased region" description="Basic residues" evidence="1">
    <location>
        <begin position="10"/>
        <end position="23"/>
    </location>
</feature>
<keyword evidence="2" id="KW-1185">Reference proteome</keyword>
<gene>
    <name evidence="3" type="primary">LOC125314784</name>
</gene>
<evidence type="ECO:0000313" key="2">
    <source>
        <dbReference type="Proteomes" id="UP000827889"/>
    </source>
</evidence>
<sequence length="225" mass="23889">MTGFASVGRSSRRHGTRSQRRRGSREGGGTNRVRVHGGRWGSWVGSARPGGQWASGSSLGVEGSGRHRGGARVDGDLGWRCDKGPRARLGSGVGARVGGRRRWEGVTNGWGLGFGSRVAWASGPRRVSAGQGCGIGDGASPGHPLRWSGGGRGRGWWRRGEMGGGDGGCRRAEQRAEVEGAGRGSWGAAPSSRRAARWTEWWWLLSSGWWRKVALVGGGGRRPRE</sequence>
<dbReference type="Proteomes" id="UP000827889">
    <property type="component" value="Chromosome 1"/>
</dbReference>
<protein>
    <submittedName>
        <fullName evidence="3">Glycine-rich cell wall structural protein 1.0-like</fullName>
    </submittedName>
</protein>
<evidence type="ECO:0000256" key="1">
    <source>
        <dbReference type="SAM" id="MobiDB-lite"/>
    </source>
</evidence>
<evidence type="ECO:0000313" key="3">
    <source>
        <dbReference type="RefSeq" id="XP_048133863.1"/>
    </source>
</evidence>
<reference evidence="3" key="2">
    <citation type="submission" date="2025-08" db="UniProtKB">
        <authorList>
            <consortium name="RefSeq"/>
        </authorList>
    </citation>
    <scope>IDENTIFICATION</scope>
    <source>
        <tissue evidence="3">Leaf</tissue>
    </source>
</reference>